<proteinExistence type="predicted"/>
<evidence type="ECO:0000256" key="1">
    <source>
        <dbReference type="SAM" id="MobiDB-lite"/>
    </source>
</evidence>
<sequence length="717" mass="80716">MDVVHVKLISRDHICRQNDHDSFKCSAIFYVLDYIWRFFFLGAAGTIIIGVGSNPYTNKKNKLLERCGCCNSETAKNVESIFTAFAAFFVVLLPLILVGKNMDAQNSVELYMFVIICILGAFTIVIYIKNWIASGKPIDNPDGTKWRHRIMLPNKVIAESRIKRAAAFKMNRMVTNAFELSGPKETENTKCTIKSHFGNAMYRFEKMGDLYEDCGGFLWAWRSLLSETLATEDGIWIHARLITCFMCLVLLAGFILVYGLHEIRRKDLNIIERYIFSIYSLLLQTFEVPVPADITETYCGDDPIKLPQDSEKIFQDICVNNQISLENLHHLVDESNSATMDEEVQGLVQSLVRTTLCIGESTLLWPLIVGTSVSFLFAMRNALEYIPSYTKCVLQLRSGVVPTFHDFEEFSKIRVNPNQVTILTGYIFWGAALSTLIVFHVVTFGILIFVWEHTQTFILKKIVPPVLGVVAAILIKRLLSAWVIEGSFYLGLFRRSPFSANLSSLFFETSSFVLSVFSVLSRFAMLNAIIMVHIGRVDLPVLSSEVEIGPVKDRAPYFFRADILVSDAHRHPYMELLGSMYLMKLRHGANFGSAAGSTWRLIFLYALMPWLSKFRIKNIADAPIASPTFTEQAKHAMTQATIVATTAISPLMSLFTKSSETPSFGNQEETNASRDDDAASTGSARALFLPLLDPQNSLEDQEDLEISLSLSPNYPFK</sequence>
<keyword evidence="2" id="KW-1133">Transmembrane helix</keyword>
<keyword evidence="2" id="KW-0812">Transmembrane</keyword>
<feature type="transmembrane region" description="Helical" evidence="2">
    <location>
        <begin position="34"/>
        <end position="53"/>
    </location>
</feature>
<feature type="compositionally biased region" description="Polar residues" evidence="1">
    <location>
        <begin position="659"/>
        <end position="670"/>
    </location>
</feature>
<evidence type="ECO:0000313" key="3">
    <source>
        <dbReference type="EMBL" id="CAD8900399.1"/>
    </source>
</evidence>
<feature type="transmembrane region" description="Helical" evidence="2">
    <location>
        <begin position="81"/>
        <end position="98"/>
    </location>
</feature>
<feature type="transmembrane region" description="Helical" evidence="2">
    <location>
        <begin position="110"/>
        <end position="128"/>
    </location>
</feature>
<reference evidence="3" key="1">
    <citation type="submission" date="2021-01" db="EMBL/GenBank/DDBJ databases">
        <authorList>
            <person name="Corre E."/>
            <person name="Pelletier E."/>
            <person name="Niang G."/>
            <person name="Scheremetjew M."/>
            <person name="Finn R."/>
            <person name="Kale V."/>
            <person name="Holt S."/>
            <person name="Cochrane G."/>
            <person name="Meng A."/>
            <person name="Brown T."/>
            <person name="Cohen L."/>
        </authorList>
    </citation>
    <scope>NUCLEOTIDE SEQUENCE</scope>
    <source>
        <strain evidence="3">308</strain>
    </source>
</reference>
<feature type="transmembrane region" description="Helical" evidence="2">
    <location>
        <begin position="426"/>
        <end position="450"/>
    </location>
</feature>
<feature type="transmembrane region" description="Helical" evidence="2">
    <location>
        <begin position="235"/>
        <end position="260"/>
    </location>
</feature>
<evidence type="ECO:0000256" key="2">
    <source>
        <dbReference type="SAM" id="Phobius"/>
    </source>
</evidence>
<name>A0A7S1FZC5_9STRA</name>
<feature type="region of interest" description="Disordered" evidence="1">
    <location>
        <begin position="659"/>
        <end position="681"/>
    </location>
</feature>
<feature type="transmembrane region" description="Helical" evidence="2">
    <location>
        <begin position="504"/>
        <end position="526"/>
    </location>
</feature>
<dbReference type="EMBL" id="HBFR01037875">
    <property type="protein sequence ID" value="CAD8900399.1"/>
    <property type="molecule type" value="Transcribed_RNA"/>
</dbReference>
<gene>
    <name evidence="3" type="ORF">CHYS00102_LOCUS27616</name>
</gene>
<feature type="transmembrane region" description="Helical" evidence="2">
    <location>
        <begin position="589"/>
        <end position="611"/>
    </location>
</feature>
<accession>A0A7S1FZC5</accession>
<organism evidence="3">
    <name type="scientific">Corethron hystrix</name>
    <dbReference type="NCBI Taxonomy" id="216773"/>
    <lineage>
        <taxon>Eukaryota</taxon>
        <taxon>Sar</taxon>
        <taxon>Stramenopiles</taxon>
        <taxon>Ochrophyta</taxon>
        <taxon>Bacillariophyta</taxon>
        <taxon>Coscinodiscophyceae</taxon>
        <taxon>Corethrophycidae</taxon>
        <taxon>Corethrales</taxon>
        <taxon>Corethraceae</taxon>
        <taxon>Corethron</taxon>
    </lineage>
</organism>
<feature type="transmembrane region" description="Helical" evidence="2">
    <location>
        <begin position="462"/>
        <end position="484"/>
    </location>
</feature>
<keyword evidence="2" id="KW-0472">Membrane</keyword>
<protein>
    <submittedName>
        <fullName evidence="3">Uncharacterized protein</fullName>
    </submittedName>
</protein>
<dbReference type="AlphaFoldDB" id="A0A7S1FZC5"/>